<keyword evidence="1" id="KW-1133">Transmembrane helix</keyword>
<keyword evidence="3" id="KW-1185">Reference proteome</keyword>
<organism evidence="2 3">
    <name type="scientific">Diploptera punctata</name>
    <name type="common">Pacific beetle cockroach</name>
    <dbReference type="NCBI Taxonomy" id="6984"/>
    <lineage>
        <taxon>Eukaryota</taxon>
        <taxon>Metazoa</taxon>
        <taxon>Ecdysozoa</taxon>
        <taxon>Arthropoda</taxon>
        <taxon>Hexapoda</taxon>
        <taxon>Insecta</taxon>
        <taxon>Pterygota</taxon>
        <taxon>Neoptera</taxon>
        <taxon>Polyneoptera</taxon>
        <taxon>Dictyoptera</taxon>
        <taxon>Blattodea</taxon>
        <taxon>Blaberoidea</taxon>
        <taxon>Blaberidae</taxon>
        <taxon>Diplopterinae</taxon>
        <taxon>Diploptera</taxon>
    </lineage>
</organism>
<sequence length="72" mass="8377">FFEFNVTFIVFPVDVCTMSPMVVYLVFLSTIILIRGHGSKMNEISSVLNILICHLFLLFLSIFHQKIILWIN</sequence>
<feature type="non-terminal residue" evidence="2">
    <location>
        <position position="72"/>
    </location>
</feature>
<gene>
    <name evidence="2" type="ORF">L9F63_005353</name>
</gene>
<feature type="transmembrane region" description="Helical" evidence="1">
    <location>
        <begin position="6"/>
        <end position="34"/>
    </location>
</feature>
<dbReference type="AlphaFoldDB" id="A0AAD7ZDA1"/>
<name>A0AAD7ZDA1_DIPPU</name>
<dbReference type="Proteomes" id="UP001233999">
    <property type="component" value="Unassembled WGS sequence"/>
</dbReference>
<keyword evidence="1" id="KW-0472">Membrane</keyword>
<evidence type="ECO:0000256" key="1">
    <source>
        <dbReference type="SAM" id="Phobius"/>
    </source>
</evidence>
<evidence type="ECO:0000313" key="3">
    <source>
        <dbReference type="Proteomes" id="UP001233999"/>
    </source>
</evidence>
<protein>
    <submittedName>
        <fullName evidence="2">Uncharacterized protein</fullName>
    </submittedName>
</protein>
<comment type="caution">
    <text evidence="2">The sequence shown here is derived from an EMBL/GenBank/DDBJ whole genome shotgun (WGS) entry which is preliminary data.</text>
</comment>
<reference evidence="2" key="2">
    <citation type="submission" date="2023-05" db="EMBL/GenBank/DDBJ databases">
        <authorList>
            <person name="Fouks B."/>
        </authorList>
    </citation>
    <scope>NUCLEOTIDE SEQUENCE</scope>
    <source>
        <strain evidence="2">Stay&amp;Tobe</strain>
        <tissue evidence="2">Testes</tissue>
    </source>
</reference>
<feature type="transmembrane region" description="Helical" evidence="1">
    <location>
        <begin position="46"/>
        <end position="71"/>
    </location>
</feature>
<feature type="non-terminal residue" evidence="2">
    <location>
        <position position="1"/>
    </location>
</feature>
<proteinExistence type="predicted"/>
<accession>A0AAD7ZDA1</accession>
<keyword evidence="1" id="KW-0812">Transmembrane</keyword>
<dbReference type="EMBL" id="JASPKZ010008879">
    <property type="protein sequence ID" value="KAJ9578433.1"/>
    <property type="molecule type" value="Genomic_DNA"/>
</dbReference>
<reference evidence="2" key="1">
    <citation type="journal article" date="2023" name="IScience">
        <title>Live-bearing cockroach genome reveals convergent evolutionary mechanisms linked to viviparity in insects and beyond.</title>
        <authorList>
            <person name="Fouks B."/>
            <person name="Harrison M.C."/>
            <person name="Mikhailova A.A."/>
            <person name="Marchal E."/>
            <person name="English S."/>
            <person name="Carruthers M."/>
            <person name="Jennings E.C."/>
            <person name="Chiamaka E.L."/>
            <person name="Frigard R.A."/>
            <person name="Pippel M."/>
            <person name="Attardo G.M."/>
            <person name="Benoit J.B."/>
            <person name="Bornberg-Bauer E."/>
            <person name="Tobe S.S."/>
        </authorList>
    </citation>
    <scope>NUCLEOTIDE SEQUENCE</scope>
    <source>
        <strain evidence="2">Stay&amp;Tobe</strain>
    </source>
</reference>
<evidence type="ECO:0000313" key="2">
    <source>
        <dbReference type="EMBL" id="KAJ9578433.1"/>
    </source>
</evidence>